<name>A0A9X3EIE4_9BACT</name>
<dbReference type="RefSeq" id="WP_267765803.1">
    <property type="nucleotide sequence ID" value="NZ_JAPNKE010000002.1"/>
</dbReference>
<keyword evidence="2" id="KW-1185">Reference proteome</keyword>
<protein>
    <submittedName>
        <fullName evidence="1">Uncharacterized protein</fullName>
    </submittedName>
</protein>
<dbReference type="Proteomes" id="UP001150924">
    <property type="component" value="Unassembled WGS sequence"/>
</dbReference>
<evidence type="ECO:0000313" key="1">
    <source>
        <dbReference type="EMBL" id="MCY1004261.1"/>
    </source>
</evidence>
<gene>
    <name evidence="1" type="ORF">OV079_01485</name>
</gene>
<evidence type="ECO:0000313" key="2">
    <source>
        <dbReference type="Proteomes" id="UP001150924"/>
    </source>
</evidence>
<dbReference type="EMBL" id="JAPNKE010000002">
    <property type="protein sequence ID" value="MCY1004261.1"/>
    <property type="molecule type" value="Genomic_DNA"/>
</dbReference>
<comment type="caution">
    <text evidence="1">The sequence shown here is derived from an EMBL/GenBank/DDBJ whole genome shotgun (WGS) entry which is preliminary data.</text>
</comment>
<dbReference type="AlphaFoldDB" id="A0A9X3EIE4"/>
<reference evidence="1" key="1">
    <citation type="submission" date="2022-11" db="EMBL/GenBank/DDBJ databases">
        <title>Minimal conservation of predation-associated metabolite biosynthetic gene clusters underscores biosynthetic potential of Myxococcota including descriptions for ten novel species: Archangium lansinium sp. nov., Myxococcus landrumus sp. nov., Nannocystis bai.</title>
        <authorList>
            <person name="Ahearne A."/>
            <person name="Stevens C."/>
            <person name="Phillips K."/>
        </authorList>
    </citation>
    <scope>NUCLEOTIDE SEQUENCE</scope>
    <source>
        <strain evidence="1">Na p29</strain>
    </source>
</reference>
<accession>A0A9X3EIE4</accession>
<organism evidence="1 2">
    <name type="scientific">Nannocystis pusilla</name>
    <dbReference type="NCBI Taxonomy" id="889268"/>
    <lineage>
        <taxon>Bacteria</taxon>
        <taxon>Pseudomonadati</taxon>
        <taxon>Myxococcota</taxon>
        <taxon>Polyangia</taxon>
        <taxon>Nannocystales</taxon>
        <taxon>Nannocystaceae</taxon>
        <taxon>Nannocystis</taxon>
    </lineage>
</organism>
<proteinExistence type="predicted"/>
<sequence length="157" mass="17618">MHRSGELDAGDLLIRVIALHAAQVRIAADTFPAEPALAEQYGAQRQAHTWIWLNWEAIEASLPEPPEADRLALFLALGWTQYTTTGRWPTGERWRRIAGGPAPEHWWPRVHWLLCRQFAADDGASRWPEVWAALVEGEADAELAGVAARLRAWLPEA</sequence>